<reference evidence="3 4" key="1">
    <citation type="submission" date="2024-09" db="EMBL/GenBank/DDBJ databases">
        <title>T2T genomes of carrot and Alternaria dauci and their utility for understanding host-pathogen interaction during carrot leaf blight disease.</title>
        <authorList>
            <person name="Liu W."/>
            <person name="Xu S."/>
            <person name="Ou C."/>
            <person name="Liu X."/>
            <person name="Zhuang F."/>
            <person name="Deng X.W."/>
        </authorList>
    </citation>
    <scope>NUCLEOTIDE SEQUENCE [LARGE SCALE GENOMIC DNA]</scope>
    <source>
        <strain evidence="3 4">A2016</strain>
    </source>
</reference>
<feature type="region of interest" description="Disordered" evidence="1">
    <location>
        <begin position="152"/>
        <end position="286"/>
    </location>
</feature>
<evidence type="ECO:0000313" key="4">
    <source>
        <dbReference type="Proteomes" id="UP001578633"/>
    </source>
</evidence>
<keyword evidence="4" id="KW-1185">Reference proteome</keyword>
<evidence type="ECO:0000259" key="2">
    <source>
        <dbReference type="PROSITE" id="PS51411"/>
    </source>
</evidence>
<feature type="compositionally biased region" description="Polar residues" evidence="1">
    <location>
        <begin position="776"/>
        <end position="793"/>
    </location>
</feature>
<accession>A0ABR3V0K0</accession>
<feature type="region of interest" description="Disordered" evidence="1">
    <location>
        <begin position="340"/>
        <end position="366"/>
    </location>
</feature>
<feature type="compositionally biased region" description="Polar residues" evidence="1">
    <location>
        <begin position="344"/>
        <end position="366"/>
    </location>
</feature>
<dbReference type="Pfam" id="PF04468">
    <property type="entry name" value="PSP1"/>
    <property type="match status" value="1"/>
</dbReference>
<evidence type="ECO:0000256" key="1">
    <source>
        <dbReference type="SAM" id="MobiDB-lite"/>
    </source>
</evidence>
<dbReference type="InterPro" id="IPR047767">
    <property type="entry name" value="PSP1-like"/>
</dbReference>
<dbReference type="EMBL" id="JBHGVX010000001">
    <property type="protein sequence ID" value="KAL1801634.1"/>
    <property type="molecule type" value="Genomic_DNA"/>
</dbReference>
<feature type="domain" description="PSP1 C-terminal" evidence="2">
    <location>
        <begin position="649"/>
        <end position="734"/>
    </location>
</feature>
<feature type="compositionally biased region" description="Polar residues" evidence="1">
    <location>
        <begin position="153"/>
        <end position="194"/>
    </location>
</feature>
<dbReference type="InterPro" id="IPR007557">
    <property type="entry name" value="PSP1_C"/>
</dbReference>
<feature type="compositionally biased region" description="Polar residues" evidence="1">
    <location>
        <begin position="946"/>
        <end position="956"/>
    </location>
</feature>
<dbReference type="GeneID" id="96082298"/>
<dbReference type="PANTHER" id="PTHR43830:SF3">
    <property type="entry name" value="PROTEIN PSP1"/>
    <property type="match status" value="1"/>
</dbReference>
<feature type="compositionally biased region" description="Polar residues" evidence="1">
    <location>
        <begin position="263"/>
        <end position="274"/>
    </location>
</feature>
<evidence type="ECO:0000313" key="3">
    <source>
        <dbReference type="EMBL" id="KAL1801634.1"/>
    </source>
</evidence>
<feature type="region of interest" description="Disordered" evidence="1">
    <location>
        <begin position="946"/>
        <end position="979"/>
    </location>
</feature>
<dbReference type="Proteomes" id="UP001578633">
    <property type="component" value="Chromosome 1"/>
</dbReference>
<organism evidence="3 4">
    <name type="scientific">Alternaria dauci</name>
    <dbReference type="NCBI Taxonomy" id="48095"/>
    <lineage>
        <taxon>Eukaryota</taxon>
        <taxon>Fungi</taxon>
        <taxon>Dikarya</taxon>
        <taxon>Ascomycota</taxon>
        <taxon>Pezizomycotina</taxon>
        <taxon>Dothideomycetes</taxon>
        <taxon>Pleosporomycetidae</taxon>
        <taxon>Pleosporales</taxon>
        <taxon>Pleosporineae</taxon>
        <taxon>Pleosporaceae</taxon>
        <taxon>Alternaria</taxon>
        <taxon>Alternaria sect. Porri</taxon>
    </lineage>
</organism>
<dbReference type="PANTHER" id="PTHR43830">
    <property type="entry name" value="PROTEIN PSP1"/>
    <property type="match status" value="1"/>
</dbReference>
<feature type="region of interest" description="Disordered" evidence="1">
    <location>
        <begin position="774"/>
        <end position="799"/>
    </location>
</feature>
<feature type="region of interest" description="Disordered" evidence="1">
    <location>
        <begin position="456"/>
        <end position="482"/>
    </location>
</feature>
<gene>
    <name evidence="3" type="ORF">ACET3X_001976</name>
</gene>
<dbReference type="RefSeq" id="XP_069312218.1">
    <property type="nucleotide sequence ID" value="XM_069447327.1"/>
</dbReference>
<protein>
    <recommendedName>
        <fullName evidence="2">PSP1 C-terminal domain-containing protein</fullName>
    </recommendedName>
</protein>
<name>A0ABR3V0K0_9PLEO</name>
<dbReference type="PROSITE" id="PS51411">
    <property type="entry name" value="PSP1_C"/>
    <property type="match status" value="1"/>
</dbReference>
<comment type="caution">
    <text evidence="3">The sequence shown here is derived from an EMBL/GenBank/DDBJ whole genome shotgun (WGS) entry which is preliminary data.</text>
</comment>
<sequence>MCSFLRLYEEYYWEQMKLPATTSNRLERQLSTIKVKETYRHIASLDVTFSCTPSHSRKHLRCVAHTSSTSRLLIMSSNTYKGGLSVGGSALDKSKLQLRRPTPDSDVLASSDDDREHVAVPVRHAPGAYPLAVRRPSSGWLQDIQPNRKFSLPSVSFAGSQPTTPSLELPQQSRPSTSSFPWNTPSFNGLVNNRSKNEIAPSPTSAFPPTDNKPIPSPTTVDGDDGNGIGFLLNQQAPNPFRKAVRSQSYSIGQGDIEHSPVSRFSRNPNTSANLRHRPSKPSLLGESAVGLSQLREDEADEIESSNGSEHGVRLPAGYWEREQKQALLKQAAMENARARNRATSTGSPVKQMQQQRRQTTAGLRNTSYSISGEYAIEELDDTEPPINRPAPGLTRRFSEHVGVLTRDHEVEIVDSPQKPQWTTGNISPAEMDPLGRRHSFAHYGSYNSAMPLSTLSNTQEEEEEYVSPRQTPPNKDDEPFDASAYFTGYGPASRAINSSAISAAHPDPVVPNPAMSANPYAVPPRIGNPTRRLYIVTFKCSRADIYYLYDNTGLEIRCGDLVITEGDRGCDLGQITHADLTMEEAKKLKAEANEEHFRWLVMFSQYSLAGTQNDSGMLGALARANGFPNPMSRTPVTASGEPEPFKPKMIKRLAQAHEISALREKEGGEAKAKRLGAQKAADHKLPMEILDAEYQADYHKLTYFYYAESYVNFNELVTDLFKQYKVRIWMSAVNPASVINPAGGAQIPPPSAIGPGAIIKNNNQNAPPSVGPGFGNNTHHTAQQYGQGQARNHGNYGNYDDGFHAFSHQIPAYPTQPSYNMQQTWGHGQQMGRQQMYAGYYPNVSASGSPMNYGGGTYYPPSTYTSSYGGGYGAATTTAGYAASRNYTSNTGQSFGVQQPSSYNGSSPYTSGAGYANAYSNASYTSGAPGGYYGTAGGHGSGNPSAYNGTNTASSGGRPATGTDPALLTGMQNMSFGN</sequence>
<proteinExistence type="predicted"/>